<proteinExistence type="predicted"/>
<dbReference type="EMBL" id="JACHJQ010000002">
    <property type="protein sequence ID" value="MBB4905650.1"/>
    <property type="molecule type" value="Genomic_DNA"/>
</dbReference>
<sequence>MTRTLRHLAYALLPSRGVAARLGFSWRPVVYLAFPFAVLAVFVTWSGWCYPLRPDAIGALGHPFTADARFSGAWGGPTLAGAWFVHAMCAFGMQVICMALIRRVHGRELAEAV</sequence>
<protein>
    <submittedName>
        <fullName evidence="2">Uncharacterized protein</fullName>
    </submittedName>
</protein>
<dbReference type="AlphaFoldDB" id="A0A7W7Q288"/>
<keyword evidence="1" id="KW-0472">Membrane</keyword>
<evidence type="ECO:0000313" key="3">
    <source>
        <dbReference type="Proteomes" id="UP000520767"/>
    </source>
</evidence>
<feature type="transmembrane region" description="Helical" evidence="1">
    <location>
        <begin position="29"/>
        <end position="48"/>
    </location>
</feature>
<keyword evidence="1" id="KW-0812">Transmembrane</keyword>
<feature type="transmembrane region" description="Helical" evidence="1">
    <location>
        <begin position="80"/>
        <end position="101"/>
    </location>
</feature>
<organism evidence="2 3">
    <name type="scientific">Actinophytocola algeriensis</name>
    <dbReference type="NCBI Taxonomy" id="1768010"/>
    <lineage>
        <taxon>Bacteria</taxon>
        <taxon>Bacillati</taxon>
        <taxon>Actinomycetota</taxon>
        <taxon>Actinomycetes</taxon>
        <taxon>Pseudonocardiales</taxon>
        <taxon>Pseudonocardiaceae</taxon>
    </lineage>
</organism>
<dbReference type="RefSeq" id="WP_184809846.1">
    <property type="nucleotide sequence ID" value="NZ_JACHJQ010000002.1"/>
</dbReference>
<keyword evidence="1" id="KW-1133">Transmembrane helix</keyword>
<evidence type="ECO:0000313" key="2">
    <source>
        <dbReference type="EMBL" id="MBB4905650.1"/>
    </source>
</evidence>
<gene>
    <name evidence="2" type="ORF">FHR82_001867</name>
</gene>
<evidence type="ECO:0000256" key="1">
    <source>
        <dbReference type="SAM" id="Phobius"/>
    </source>
</evidence>
<keyword evidence="3" id="KW-1185">Reference proteome</keyword>
<accession>A0A7W7Q288</accession>
<reference evidence="2 3" key="1">
    <citation type="submission" date="2020-08" db="EMBL/GenBank/DDBJ databases">
        <title>Genomic Encyclopedia of Type Strains, Phase III (KMG-III): the genomes of soil and plant-associated and newly described type strains.</title>
        <authorList>
            <person name="Whitman W."/>
        </authorList>
    </citation>
    <scope>NUCLEOTIDE SEQUENCE [LARGE SCALE GENOMIC DNA]</scope>
    <source>
        <strain evidence="2 3">CECT 8960</strain>
    </source>
</reference>
<comment type="caution">
    <text evidence="2">The sequence shown here is derived from an EMBL/GenBank/DDBJ whole genome shotgun (WGS) entry which is preliminary data.</text>
</comment>
<name>A0A7W7Q288_9PSEU</name>
<dbReference type="Proteomes" id="UP000520767">
    <property type="component" value="Unassembled WGS sequence"/>
</dbReference>